<reference evidence="1" key="1">
    <citation type="journal article" date="2014" name="Int. J. Syst. Evol. Microbiol.">
        <title>Complete genome sequence of Corynebacterium casei LMG S-19264T (=DSM 44701T), isolated from a smear-ripened cheese.</title>
        <authorList>
            <consortium name="US DOE Joint Genome Institute (JGI-PGF)"/>
            <person name="Walter F."/>
            <person name="Albersmeier A."/>
            <person name="Kalinowski J."/>
            <person name="Ruckert C."/>
        </authorList>
    </citation>
    <scope>NUCLEOTIDE SEQUENCE</scope>
    <source>
        <strain evidence="1">JCM 19831</strain>
    </source>
</reference>
<dbReference type="EMBL" id="BMPI01000055">
    <property type="protein sequence ID" value="GGM67491.1"/>
    <property type="molecule type" value="Genomic_DNA"/>
</dbReference>
<dbReference type="AlphaFoldDB" id="A0A917X4Z2"/>
<accession>A0A917X4Z2</accession>
<name>A0A917X4Z2_9ACTN</name>
<dbReference type="Pfam" id="PF19450">
    <property type="entry name" value="DUF5988"/>
    <property type="match status" value="1"/>
</dbReference>
<organism evidence="1 2">
    <name type="scientific">Dactylosporangium sucinum</name>
    <dbReference type="NCBI Taxonomy" id="1424081"/>
    <lineage>
        <taxon>Bacteria</taxon>
        <taxon>Bacillati</taxon>
        <taxon>Actinomycetota</taxon>
        <taxon>Actinomycetes</taxon>
        <taxon>Micromonosporales</taxon>
        <taxon>Micromonosporaceae</taxon>
        <taxon>Dactylosporangium</taxon>
    </lineage>
</organism>
<evidence type="ECO:0000313" key="2">
    <source>
        <dbReference type="Proteomes" id="UP000642070"/>
    </source>
</evidence>
<dbReference type="RefSeq" id="WP_190255417.1">
    <property type="nucleotide sequence ID" value="NZ_BMPI01000055.1"/>
</dbReference>
<dbReference type="InterPro" id="IPR046030">
    <property type="entry name" value="DUF5988"/>
</dbReference>
<proteinExistence type="predicted"/>
<protein>
    <submittedName>
        <fullName evidence="1">Uncharacterized protein</fullName>
    </submittedName>
</protein>
<evidence type="ECO:0000313" key="1">
    <source>
        <dbReference type="EMBL" id="GGM67491.1"/>
    </source>
</evidence>
<reference evidence="1" key="2">
    <citation type="submission" date="2020-09" db="EMBL/GenBank/DDBJ databases">
        <authorList>
            <person name="Sun Q."/>
            <person name="Ohkuma M."/>
        </authorList>
    </citation>
    <scope>NUCLEOTIDE SEQUENCE</scope>
    <source>
        <strain evidence="1">JCM 19831</strain>
    </source>
</reference>
<dbReference type="Proteomes" id="UP000642070">
    <property type="component" value="Unassembled WGS sequence"/>
</dbReference>
<keyword evidence="2" id="KW-1185">Reference proteome</keyword>
<gene>
    <name evidence="1" type="ORF">GCM10007977_081610</name>
</gene>
<sequence length="69" mass="7893">MSETDLTSSAVLRVVLEGGPADLPREDPESWIEADDERIKVPFCGGYEHFQRTEVSHVYRWVTRTKVAE</sequence>
<comment type="caution">
    <text evidence="1">The sequence shown here is derived from an EMBL/GenBank/DDBJ whole genome shotgun (WGS) entry which is preliminary data.</text>
</comment>